<evidence type="ECO:0000256" key="1">
    <source>
        <dbReference type="SAM" id="MobiDB-lite"/>
    </source>
</evidence>
<organism evidence="2 3">
    <name type="scientific">Pocillopora meandrina</name>
    <dbReference type="NCBI Taxonomy" id="46732"/>
    <lineage>
        <taxon>Eukaryota</taxon>
        <taxon>Metazoa</taxon>
        <taxon>Cnidaria</taxon>
        <taxon>Anthozoa</taxon>
        <taxon>Hexacorallia</taxon>
        <taxon>Scleractinia</taxon>
        <taxon>Astrocoeniina</taxon>
        <taxon>Pocilloporidae</taxon>
        <taxon>Pocillopora</taxon>
    </lineage>
</organism>
<protein>
    <submittedName>
        <fullName evidence="2">Uncharacterized protein</fullName>
    </submittedName>
</protein>
<feature type="compositionally biased region" description="Polar residues" evidence="1">
    <location>
        <begin position="84"/>
        <end position="97"/>
    </location>
</feature>
<evidence type="ECO:0000313" key="2">
    <source>
        <dbReference type="EMBL" id="CAH3031501.1"/>
    </source>
</evidence>
<gene>
    <name evidence="2" type="ORF">PMEA_00000195</name>
</gene>
<sequence length="148" mass="16155">MAFLPTENTKSTLLDKAACVPAEVQLLLQDPMTHAGLKEPMVMKEYKLTDQLRQIPMSAGLGAPPPEEHMLDSIRDGLIKELIRSTNTKGQPITPQMKQEPKEEPVTPAKPSTSKKPNSWKSLKGLPSSPILTGKHLLPSTPLQPSTS</sequence>
<feature type="region of interest" description="Disordered" evidence="1">
    <location>
        <begin position="84"/>
        <end position="148"/>
    </location>
</feature>
<comment type="caution">
    <text evidence="2">The sequence shown here is derived from an EMBL/GenBank/DDBJ whole genome shotgun (WGS) entry which is preliminary data.</text>
</comment>
<dbReference type="AlphaFoldDB" id="A0AAU9VJF5"/>
<feature type="non-terminal residue" evidence="2">
    <location>
        <position position="148"/>
    </location>
</feature>
<accession>A0AAU9VJF5</accession>
<reference evidence="2 3" key="1">
    <citation type="submission" date="2022-05" db="EMBL/GenBank/DDBJ databases">
        <authorList>
            <consortium name="Genoscope - CEA"/>
            <person name="William W."/>
        </authorList>
    </citation>
    <scope>NUCLEOTIDE SEQUENCE [LARGE SCALE GENOMIC DNA]</scope>
</reference>
<proteinExistence type="predicted"/>
<dbReference type="Proteomes" id="UP001159428">
    <property type="component" value="Unassembled WGS sequence"/>
</dbReference>
<evidence type="ECO:0000313" key="3">
    <source>
        <dbReference type="Proteomes" id="UP001159428"/>
    </source>
</evidence>
<dbReference type="EMBL" id="CALNXJ010000001">
    <property type="protein sequence ID" value="CAH3031501.1"/>
    <property type="molecule type" value="Genomic_DNA"/>
</dbReference>
<feature type="compositionally biased region" description="Polar residues" evidence="1">
    <location>
        <begin position="110"/>
        <end position="121"/>
    </location>
</feature>
<name>A0AAU9VJF5_9CNID</name>
<keyword evidence="3" id="KW-1185">Reference proteome</keyword>